<comment type="caution">
    <text evidence="1">The sequence shown here is derived from an EMBL/GenBank/DDBJ whole genome shotgun (WGS) entry which is preliminary data.</text>
</comment>
<protein>
    <submittedName>
        <fullName evidence="1">Monooxygenase</fullName>
    </submittedName>
</protein>
<accession>A0A246JGV0</accession>
<keyword evidence="1" id="KW-0503">Monooxygenase</keyword>
<keyword evidence="2" id="KW-1185">Reference proteome</keyword>
<organism evidence="1 2">
    <name type="scientific">Roseateles aquatilis</name>
    <dbReference type="NCBI Taxonomy" id="431061"/>
    <lineage>
        <taxon>Bacteria</taxon>
        <taxon>Pseudomonadati</taxon>
        <taxon>Pseudomonadota</taxon>
        <taxon>Betaproteobacteria</taxon>
        <taxon>Burkholderiales</taxon>
        <taxon>Sphaerotilaceae</taxon>
        <taxon>Roseateles</taxon>
    </lineage>
</organism>
<dbReference type="Gene3D" id="3.40.190.10">
    <property type="entry name" value="Periplasmic binding protein-like II"/>
    <property type="match status" value="1"/>
</dbReference>
<dbReference type="PANTHER" id="PTHR30024">
    <property type="entry name" value="ALIPHATIC SULFONATES-BINDING PROTEIN-RELATED"/>
    <property type="match status" value="1"/>
</dbReference>
<dbReference type="Proteomes" id="UP000197468">
    <property type="component" value="Unassembled WGS sequence"/>
</dbReference>
<evidence type="ECO:0000313" key="2">
    <source>
        <dbReference type="Proteomes" id="UP000197468"/>
    </source>
</evidence>
<dbReference type="GO" id="GO:0004497">
    <property type="term" value="F:monooxygenase activity"/>
    <property type="evidence" value="ECO:0007669"/>
    <property type="project" value="UniProtKB-KW"/>
</dbReference>
<reference evidence="1 2" key="1">
    <citation type="journal article" date="2008" name="Int. J. Syst. Evol. Microbiol.">
        <title>Description of Roseateles aquatilis sp. nov. and Roseateles terrae sp. nov., in the class Betaproteobacteria, and emended description of the genus Roseateles.</title>
        <authorList>
            <person name="Gomila M."/>
            <person name="Bowien B."/>
            <person name="Falsen E."/>
            <person name="Moore E.R."/>
            <person name="Lalucat J."/>
        </authorList>
    </citation>
    <scope>NUCLEOTIDE SEQUENCE [LARGE SCALE GENOMIC DNA]</scope>
    <source>
        <strain evidence="1 2">CCUG 48205</strain>
    </source>
</reference>
<gene>
    <name evidence="1" type="ORF">CDN99_05775</name>
</gene>
<dbReference type="Gene3D" id="3.40.190.270">
    <property type="match status" value="1"/>
</dbReference>
<proteinExistence type="predicted"/>
<dbReference type="AlphaFoldDB" id="A0A246JGV0"/>
<sequence length="367" mass="40349">MSTPTSTVDTVWFTRCPVPTATGLAYRLGWLEQDFARDGIQLKTLQETGGELARHHYDHELTTLVREGGNLLAIPARAQGAPTRLVGLTWIDEFQAILVRPDSDISRPEHLRGKRLALPAFRPADLAQNRRGRSIARGMSLQGYKGALNAVGLSLDDAHLVELPPAPPREGDLGHLAGAPLGDGQPRPQDLGTGLWEGIHPLLRGEVDAVYVKGAAALEAAARLGAKIGIDLDQLPEKRFRVNNGTPRPITVHQSLIDDHFELLVRFLTQTLRAAEWAKTHLKETLEILQGETRAGSEGVAGAYRNNFHLTLAPDLSAERVALFRQQKNFQLTHGFLDRDFDFDAWIDPRPLAAAHRRLAELLPIAA</sequence>
<dbReference type="SUPFAM" id="SSF53850">
    <property type="entry name" value="Periplasmic binding protein-like II"/>
    <property type="match status" value="2"/>
</dbReference>
<dbReference type="RefSeq" id="WP_088383573.1">
    <property type="nucleotide sequence ID" value="NZ_NIOF01000002.1"/>
</dbReference>
<keyword evidence="1" id="KW-0560">Oxidoreductase</keyword>
<dbReference type="OrthoDB" id="7467011at2"/>
<evidence type="ECO:0000313" key="1">
    <source>
        <dbReference type="EMBL" id="OWQ91878.1"/>
    </source>
</evidence>
<dbReference type="EMBL" id="NIOF01000002">
    <property type="protein sequence ID" value="OWQ91878.1"/>
    <property type="molecule type" value="Genomic_DNA"/>
</dbReference>
<name>A0A246JGV0_9BURK</name>